<feature type="transmembrane region" description="Helical" evidence="1">
    <location>
        <begin position="73"/>
        <end position="92"/>
    </location>
</feature>
<dbReference type="KEGG" id="sxn:IAG42_15045"/>
<keyword evidence="1" id="KW-0472">Membrane</keyword>
<sequence length="447" mass="47082">MRHGLGWDESVYLSQYDPRRPAAFFSAPRSRGTSLLTAPVVALTASTTVLRVVLTVLSSAALYASFRVWRPLLGTRVTALAALLFASLWITVLSGPMAMPNLWVAFGAVGAVGCFLRGRGVPLACCVAGVALFRAPDAVWLVLPMAVCAAAARGRRRMLPFLAAGLAAGLAQWIVEAYARWGGVRARLHVSSATEGDLGLHPNLGTAWHALNGPLLCRPCTSGPPDLPLTSLWWLALPLLAAAAVLLTWRDRRRGRNAPTAPIVLCVACAAALGVSYLLLIGYSAPRFLVPAYALLALPVATVAVRIARPRVLAALVVAVCAVQLCGQFLVLGRQTAETAAKDARYVAAARGLRSLGLTPPCLVTGPRALPIAYAAGCASAQLTGNNASTTRAGLLRRAALVPTALLTSRGQRPPHHARDWTPYELPGTPGWTAWKAPGREQLPPGP</sequence>
<organism evidence="2 3">
    <name type="scientific">Streptomyces xanthii</name>
    <dbReference type="NCBI Taxonomy" id="2768069"/>
    <lineage>
        <taxon>Bacteria</taxon>
        <taxon>Bacillati</taxon>
        <taxon>Actinomycetota</taxon>
        <taxon>Actinomycetes</taxon>
        <taxon>Kitasatosporales</taxon>
        <taxon>Streptomycetaceae</taxon>
        <taxon>Streptomyces</taxon>
    </lineage>
</organism>
<feature type="transmembrane region" description="Helical" evidence="1">
    <location>
        <begin position="98"/>
        <end position="116"/>
    </location>
</feature>
<feature type="transmembrane region" description="Helical" evidence="1">
    <location>
        <begin position="261"/>
        <end position="282"/>
    </location>
</feature>
<accession>A0A7H1BJ32</accession>
<feature type="transmembrane region" description="Helical" evidence="1">
    <location>
        <begin position="312"/>
        <end position="332"/>
    </location>
</feature>
<name>A0A7H1BJ32_9ACTN</name>
<evidence type="ECO:0000313" key="3">
    <source>
        <dbReference type="Proteomes" id="UP000516428"/>
    </source>
</evidence>
<proteinExistence type="predicted"/>
<evidence type="ECO:0000313" key="2">
    <source>
        <dbReference type="EMBL" id="QNS08737.1"/>
    </source>
</evidence>
<keyword evidence="1" id="KW-0812">Transmembrane</keyword>
<evidence type="ECO:0000256" key="1">
    <source>
        <dbReference type="SAM" id="Phobius"/>
    </source>
</evidence>
<dbReference type="Proteomes" id="UP000516428">
    <property type="component" value="Chromosome"/>
</dbReference>
<dbReference type="EMBL" id="CP061281">
    <property type="protein sequence ID" value="QNS08737.1"/>
    <property type="molecule type" value="Genomic_DNA"/>
</dbReference>
<keyword evidence="1" id="KW-1133">Transmembrane helix</keyword>
<feature type="transmembrane region" description="Helical" evidence="1">
    <location>
        <begin position="40"/>
        <end position="66"/>
    </location>
</feature>
<evidence type="ECO:0008006" key="4">
    <source>
        <dbReference type="Google" id="ProtNLM"/>
    </source>
</evidence>
<gene>
    <name evidence="2" type="ORF">IAG42_15045</name>
</gene>
<feature type="transmembrane region" description="Helical" evidence="1">
    <location>
        <begin position="158"/>
        <end position="175"/>
    </location>
</feature>
<reference evidence="2 3" key="1">
    <citation type="submission" date="2020-09" db="EMBL/GenBank/DDBJ databases">
        <title>A novel species.</title>
        <authorList>
            <person name="Gao J."/>
        </authorList>
    </citation>
    <scope>NUCLEOTIDE SEQUENCE [LARGE SCALE GENOMIC DNA]</scope>
    <source>
        <strain evidence="2 3">CRXT-Y-14</strain>
    </source>
</reference>
<keyword evidence="3" id="KW-1185">Reference proteome</keyword>
<dbReference type="AlphaFoldDB" id="A0A7H1BJ32"/>
<feature type="transmembrane region" description="Helical" evidence="1">
    <location>
        <begin position="288"/>
        <end position="305"/>
    </location>
</feature>
<feature type="transmembrane region" description="Helical" evidence="1">
    <location>
        <begin position="231"/>
        <end position="249"/>
    </location>
</feature>
<protein>
    <recommendedName>
        <fullName evidence="4">Integral membrane protein</fullName>
    </recommendedName>
</protein>